<sequence length="90" mass="10365">MSGNDECPEWCDAPTAHTAPHKHVHWRLIGEVPVPREHAEVTRVHITIQQHPHTTEPIVALRTDGVLDFGRRTLRRLNNLLTEAERLLRN</sequence>
<protein>
    <submittedName>
        <fullName evidence="1">Uncharacterized protein</fullName>
    </submittedName>
</protein>
<dbReference type="EMBL" id="BMQC01000007">
    <property type="protein sequence ID" value="GGK29893.1"/>
    <property type="molecule type" value="Genomic_DNA"/>
</dbReference>
<reference evidence="1" key="1">
    <citation type="journal article" date="2014" name="Int. J. Syst. Evol. Microbiol.">
        <title>Complete genome sequence of Corynebacterium casei LMG S-19264T (=DSM 44701T), isolated from a smear-ripened cheese.</title>
        <authorList>
            <consortium name="US DOE Joint Genome Institute (JGI-PGF)"/>
            <person name="Walter F."/>
            <person name="Albersmeier A."/>
            <person name="Kalinowski J."/>
            <person name="Ruckert C."/>
        </authorList>
    </citation>
    <scope>NUCLEOTIDE SEQUENCE</scope>
    <source>
        <strain evidence="1">JCM 3091</strain>
    </source>
</reference>
<gene>
    <name evidence="1" type="ORF">GCM10010124_23260</name>
</gene>
<evidence type="ECO:0000313" key="1">
    <source>
        <dbReference type="EMBL" id="GGK29893.1"/>
    </source>
</evidence>
<organism evidence="1 2">
    <name type="scientific">Pilimelia terevasa</name>
    <dbReference type="NCBI Taxonomy" id="53372"/>
    <lineage>
        <taxon>Bacteria</taxon>
        <taxon>Bacillati</taxon>
        <taxon>Actinomycetota</taxon>
        <taxon>Actinomycetes</taxon>
        <taxon>Micromonosporales</taxon>
        <taxon>Micromonosporaceae</taxon>
        <taxon>Pilimelia</taxon>
    </lineage>
</organism>
<dbReference type="AlphaFoldDB" id="A0A8J3FJN5"/>
<proteinExistence type="predicted"/>
<evidence type="ECO:0000313" key="2">
    <source>
        <dbReference type="Proteomes" id="UP000662200"/>
    </source>
</evidence>
<dbReference type="Proteomes" id="UP000662200">
    <property type="component" value="Unassembled WGS sequence"/>
</dbReference>
<accession>A0A8J3FJN5</accession>
<comment type="caution">
    <text evidence="1">The sequence shown here is derived from an EMBL/GenBank/DDBJ whole genome shotgun (WGS) entry which is preliminary data.</text>
</comment>
<reference evidence="1" key="2">
    <citation type="submission" date="2020-09" db="EMBL/GenBank/DDBJ databases">
        <authorList>
            <person name="Sun Q."/>
            <person name="Ohkuma M."/>
        </authorList>
    </citation>
    <scope>NUCLEOTIDE SEQUENCE</scope>
    <source>
        <strain evidence="1">JCM 3091</strain>
    </source>
</reference>
<name>A0A8J3FJN5_9ACTN</name>
<keyword evidence="2" id="KW-1185">Reference proteome</keyword>